<protein>
    <submittedName>
        <fullName evidence="2">Uncharacterized protein</fullName>
    </submittedName>
</protein>
<accession>A0A7S4UN43</accession>
<feature type="compositionally biased region" description="Basic residues" evidence="1">
    <location>
        <begin position="335"/>
        <end position="345"/>
    </location>
</feature>
<dbReference type="AlphaFoldDB" id="A0A7S4UN43"/>
<feature type="region of interest" description="Disordered" evidence="1">
    <location>
        <begin position="193"/>
        <end position="372"/>
    </location>
</feature>
<feature type="compositionally biased region" description="Basic and acidic residues" evidence="1">
    <location>
        <begin position="296"/>
        <end position="309"/>
    </location>
</feature>
<name>A0A7S4UN43_9DINO</name>
<evidence type="ECO:0000256" key="1">
    <source>
        <dbReference type="SAM" id="MobiDB-lite"/>
    </source>
</evidence>
<evidence type="ECO:0000313" key="2">
    <source>
        <dbReference type="EMBL" id="CAE4562280.1"/>
    </source>
</evidence>
<feature type="compositionally biased region" description="Polar residues" evidence="1">
    <location>
        <begin position="239"/>
        <end position="252"/>
    </location>
</feature>
<feature type="compositionally biased region" description="Low complexity" evidence="1">
    <location>
        <begin position="116"/>
        <end position="129"/>
    </location>
</feature>
<feature type="compositionally biased region" description="Basic and acidic residues" evidence="1">
    <location>
        <begin position="193"/>
        <end position="205"/>
    </location>
</feature>
<organism evidence="2">
    <name type="scientific">Alexandrium monilatum</name>
    <dbReference type="NCBI Taxonomy" id="311494"/>
    <lineage>
        <taxon>Eukaryota</taxon>
        <taxon>Sar</taxon>
        <taxon>Alveolata</taxon>
        <taxon>Dinophyceae</taxon>
        <taxon>Gonyaulacales</taxon>
        <taxon>Pyrocystaceae</taxon>
        <taxon>Alexandrium</taxon>
    </lineage>
</organism>
<reference evidence="2" key="1">
    <citation type="submission" date="2021-01" db="EMBL/GenBank/DDBJ databases">
        <authorList>
            <person name="Corre E."/>
            <person name="Pelletier E."/>
            <person name="Niang G."/>
            <person name="Scheremetjew M."/>
            <person name="Finn R."/>
            <person name="Kale V."/>
            <person name="Holt S."/>
            <person name="Cochrane G."/>
            <person name="Meng A."/>
            <person name="Brown T."/>
            <person name="Cohen L."/>
        </authorList>
    </citation>
    <scope>NUCLEOTIDE SEQUENCE</scope>
    <source>
        <strain evidence="2">CCMP3105</strain>
    </source>
</reference>
<gene>
    <name evidence="2" type="ORF">AMON00008_LOCUS1899</name>
</gene>
<feature type="region of interest" description="Disordered" evidence="1">
    <location>
        <begin position="101"/>
        <end position="154"/>
    </location>
</feature>
<sequence>MGRRGAPGSADSERISRSIAIFGRYPNKRPSGLRVDDEGCFGLKDLMRTWGDKEGLTEETILSAVRENMFHEEGGALRFAIGENPDGSIFIRVLPKRGHQQQRACATPARAPWQPSGKQWQSRPQQQGSRGSGGGSWGGAAPKHVPPPKLTPAPGLRGSVAVAVAAAADKLQAAREAPLQERLEMALDEMIDKSGKKDKPEKPRDQGGASTVATKDKLEMPLEDVIRSEDVEMKDAQSPVKQASSPDGSNGKSGWGKRSEQKPGGGNWDGGWNWNAAESWSKRRGRNRRGQQSWGWREDGWQQSRRDGGEDGGGAEAWRGRDNSRARSSSSGSRSRSRSWRRQRGRRVEGDSEEDTQCGKPHGRAPPRPPGLYWTQYRDDGLLWWYYEGPLGRWFCANAKEDPTPYEPGEPDS</sequence>
<feature type="compositionally biased region" description="Basic and acidic residues" evidence="1">
    <location>
        <begin position="214"/>
        <end position="235"/>
    </location>
</feature>
<dbReference type="EMBL" id="HBNR01002713">
    <property type="protein sequence ID" value="CAE4562280.1"/>
    <property type="molecule type" value="Transcribed_RNA"/>
</dbReference>
<proteinExistence type="predicted"/>